<evidence type="ECO:0000313" key="3">
    <source>
        <dbReference type="Proteomes" id="UP000076004"/>
    </source>
</evidence>
<dbReference type="InterPro" id="IPR044932">
    <property type="entry name" value="PfEMP1_ATS_sf"/>
</dbReference>
<organism evidence="2 3">
    <name type="scientific">Plasmodium gaboni</name>
    <dbReference type="NCBI Taxonomy" id="647221"/>
    <lineage>
        <taxon>Eukaryota</taxon>
        <taxon>Sar</taxon>
        <taxon>Alveolata</taxon>
        <taxon>Apicomplexa</taxon>
        <taxon>Aconoidasida</taxon>
        <taxon>Haemosporida</taxon>
        <taxon>Plasmodiidae</taxon>
        <taxon>Plasmodium</taxon>
        <taxon>Plasmodium (Laverania)</taxon>
    </lineage>
</organism>
<proteinExistence type="predicted"/>
<dbReference type="VEuPathDB" id="PlasmoDB:PGABG01_0400700"/>
<comment type="caution">
    <text evidence="2">The sequence shown here is derived from an EMBL/GenBank/DDBJ whole genome shotgun (WGS) entry which is preliminary data.</text>
</comment>
<protein>
    <submittedName>
        <fullName evidence="2">Putative EMP1-like protein</fullName>
    </submittedName>
</protein>
<dbReference type="VEuPathDB" id="PlasmoDB:PGSY75_0045300"/>
<feature type="domain" description="Plasmodium falciparum erythrocyte membrane protein 1 acidic terminal segment" evidence="1">
    <location>
        <begin position="2"/>
        <end position="130"/>
    </location>
</feature>
<dbReference type="AlphaFoldDB" id="A0A151L1R2"/>
<sequence>EEEWNELKKDFISNMLQNDNMDIANENPPGNICIVPQPDTVDNTVREKPFITKIQDRKLYGDNEITYNIEWNVPENTQIYTADDPKYNSLYSGIDLINDSLNNDQHVDIYDELLKRKENELFGTKYPKKRYTF</sequence>
<feature type="non-terminal residue" evidence="2">
    <location>
        <position position="1"/>
    </location>
</feature>
<dbReference type="Pfam" id="PF15445">
    <property type="entry name" value="ATS"/>
    <property type="match status" value="1"/>
</dbReference>
<dbReference type="GeneID" id="29774182"/>
<reference evidence="2 3" key="1">
    <citation type="journal article" date="2016" name="Nat. Commun.">
        <title>Genomes of cryptic chimpanzee Plasmodium species reveal key evolutionary events leading to human malaria.</title>
        <authorList>
            <person name="Sundararaman S.A."/>
            <person name="Plenderleith L.J."/>
            <person name="Liu W."/>
            <person name="Loy D.E."/>
            <person name="Learn G.H."/>
            <person name="Li Y."/>
            <person name="Shaw K.S."/>
            <person name="Ayouba A."/>
            <person name="Peeters M."/>
            <person name="Speede S."/>
            <person name="Shaw G.M."/>
            <person name="Bushman F.D."/>
            <person name="Brisson D."/>
            <person name="Rayner J.C."/>
            <person name="Sharp P.M."/>
            <person name="Hahn B.H."/>
        </authorList>
    </citation>
    <scope>NUCLEOTIDE SEQUENCE [LARGE SCALE GENOMIC DNA]</scope>
    <source>
        <strain evidence="2 3">SY75</strain>
    </source>
</reference>
<evidence type="ECO:0000259" key="1">
    <source>
        <dbReference type="Pfam" id="PF15445"/>
    </source>
</evidence>
<dbReference type="Gene3D" id="1.10.1900.40">
    <property type="entry name" value="Acidic terminal segments, variant surface antigen of PfEMP1"/>
    <property type="match status" value="1"/>
</dbReference>
<dbReference type="InterPro" id="IPR029211">
    <property type="entry name" value="PfEMP1_ATS"/>
</dbReference>
<dbReference type="EMBL" id="LVLB01000451">
    <property type="protein sequence ID" value="KYN92925.1"/>
    <property type="molecule type" value="Genomic_DNA"/>
</dbReference>
<dbReference type="KEGG" id="pgab:PGSY75_0045300"/>
<name>A0A151L1R2_9APIC</name>
<dbReference type="RefSeq" id="XP_018638651.1">
    <property type="nucleotide sequence ID" value="XM_018783567.1"/>
</dbReference>
<dbReference type="Proteomes" id="UP000076004">
    <property type="component" value="Unassembled WGS sequence"/>
</dbReference>
<accession>A0A151L1R2</accession>
<evidence type="ECO:0000313" key="2">
    <source>
        <dbReference type="EMBL" id="KYN92925.1"/>
    </source>
</evidence>
<gene>
    <name evidence="2" type="ORF">PGSY75_0045300</name>
</gene>